<name>A0A225BEV0_TALAT</name>
<evidence type="ECO:0000256" key="4">
    <source>
        <dbReference type="ARBA" id="ARBA00022692"/>
    </source>
</evidence>
<dbReference type="InterPro" id="IPR020846">
    <property type="entry name" value="MFS_dom"/>
</dbReference>
<keyword evidence="3" id="KW-0813">Transport</keyword>
<organism evidence="10 11">
    <name type="scientific">Talaromyces atroroseus</name>
    <dbReference type="NCBI Taxonomy" id="1441469"/>
    <lineage>
        <taxon>Eukaryota</taxon>
        <taxon>Fungi</taxon>
        <taxon>Dikarya</taxon>
        <taxon>Ascomycota</taxon>
        <taxon>Pezizomycotina</taxon>
        <taxon>Eurotiomycetes</taxon>
        <taxon>Eurotiomycetidae</taxon>
        <taxon>Eurotiales</taxon>
        <taxon>Trichocomaceae</taxon>
        <taxon>Talaromyces</taxon>
        <taxon>Talaromyces sect. Trachyspermi</taxon>
    </lineage>
</organism>
<dbReference type="RefSeq" id="XP_020124698.1">
    <property type="nucleotide sequence ID" value="XM_020260411.1"/>
</dbReference>
<gene>
    <name evidence="10" type="ORF">UA08_00589</name>
</gene>
<evidence type="ECO:0000256" key="1">
    <source>
        <dbReference type="ARBA" id="ARBA00004141"/>
    </source>
</evidence>
<feature type="transmembrane region" description="Helical" evidence="8">
    <location>
        <begin position="352"/>
        <end position="372"/>
    </location>
</feature>
<feature type="compositionally biased region" description="Basic and acidic residues" evidence="7">
    <location>
        <begin position="475"/>
        <end position="485"/>
    </location>
</feature>
<evidence type="ECO:0000259" key="9">
    <source>
        <dbReference type="PROSITE" id="PS50850"/>
    </source>
</evidence>
<dbReference type="PANTHER" id="PTHR48022">
    <property type="entry name" value="PLASTIDIC GLUCOSE TRANSPORTER 4"/>
    <property type="match status" value="1"/>
</dbReference>
<feature type="region of interest" description="Disordered" evidence="7">
    <location>
        <begin position="464"/>
        <end position="485"/>
    </location>
</feature>
<feature type="transmembrane region" description="Helical" evidence="8">
    <location>
        <begin position="421"/>
        <end position="440"/>
    </location>
</feature>
<dbReference type="OrthoDB" id="4540492at2759"/>
<evidence type="ECO:0000256" key="7">
    <source>
        <dbReference type="SAM" id="MobiDB-lite"/>
    </source>
</evidence>
<sequence>MADFQRQYVSQLVPSNMKMLTTLLIAVTIVNSATLGYDASVMSGLNILPSYTDYFNLNTATEGLQTAAAWMGDIFACFIMQPITDRYGRKAGILASAIVCFIGIILQAAAQNTAMFVVSRIIVGLGSQLSSSAAPALLGELLPAVTRGRILGIFFSCYYVGSLLVSIINYGSQNIDSTWSWRLPSLLQLIPSVLALSLLPFVPESPRWLIARGKFDHAREVLIITRGDSNPNDPRAATEFDTIELTIAKEKEMFPRNPWLEIISTPGNRKRLAILVSFGVMLEMFGNFVVSFYLTKILDQAGITDTKTQTQINVILNCWSFAVAICGSFALDYIGRRKQTLWLYGESADKSGIYGSIAVMFLFQGFYSFSITPMTSVYPTEVSQYKLRTTGIAIFRFFDCGFGLMASFAMNYAMENLGWKFYIVNASYDFLFLAAAYFLFVETNGLTLEEITAKFEGAVTLEGRSGQETASLSNSEDRDVKDSKN</sequence>
<keyword evidence="4 8" id="KW-0812">Transmembrane</keyword>
<dbReference type="Gene3D" id="1.20.1250.20">
    <property type="entry name" value="MFS general substrate transporter like domains"/>
    <property type="match status" value="1"/>
</dbReference>
<feature type="transmembrane region" description="Helical" evidence="8">
    <location>
        <begin position="314"/>
        <end position="331"/>
    </location>
</feature>
<feature type="transmembrane region" description="Helical" evidence="8">
    <location>
        <begin position="272"/>
        <end position="294"/>
    </location>
</feature>
<proteinExistence type="inferred from homology"/>
<feature type="transmembrane region" description="Helical" evidence="8">
    <location>
        <begin position="150"/>
        <end position="171"/>
    </location>
</feature>
<feature type="domain" description="Major facilitator superfamily (MFS) profile" evidence="9">
    <location>
        <begin position="24"/>
        <end position="444"/>
    </location>
</feature>
<keyword evidence="5 8" id="KW-1133">Transmembrane helix</keyword>
<dbReference type="AlphaFoldDB" id="A0A225BEV0"/>
<comment type="caution">
    <text evidence="10">The sequence shown here is derived from an EMBL/GenBank/DDBJ whole genome shotgun (WGS) entry which is preliminary data.</text>
</comment>
<reference evidence="10 11" key="1">
    <citation type="submission" date="2015-06" db="EMBL/GenBank/DDBJ databases">
        <title>Talaromyces atroroseus IBT 11181 draft genome.</title>
        <authorList>
            <person name="Rasmussen K.B."/>
            <person name="Rasmussen S."/>
            <person name="Petersen B."/>
            <person name="Sicheritz-Ponten T."/>
            <person name="Mortensen U.H."/>
            <person name="Thrane U."/>
        </authorList>
    </citation>
    <scope>NUCLEOTIDE SEQUENCE [LARGE SCALE GENOMIC DNA]</scope>
    <source>
        <strain evidence="10 11">IBT 11181</strain>
    </source>
</reference>
<dbReference type="Pfam" id="PF00083">
    <property type="entry name" value="Sugar_tr"/>
    <property type="match status" value="1"/>
</dbReference>
<keyword evidence="11" id="KW-1185">Reference proteome</keyword>
<comment type="subcellular location">
    <subcellularLocation>
        <location evidence="1">Membrane</location>
        <topology evidence="1">Multi-pass membrane protein</topology>
    </subcellularLocation>
</comment>
<dbReference type="InterPro" id="IPR050360">
    <property type="entry name" value="MFS_Sugar_Transporters"/>
</dbReference>
<feature type="transmembrane region" description="Helical" evidence="8">
    <location>
        <begin position="60"/>
        <end position="79"/>
    </location>
</feature>
<evidence type="ECO:0000256" key="5">
    <source>
        <dbReference type="ARBA" id="ARBA00022989"/>
    </source>
</evidence>
<evidence type="ECO:0000256" key="6">
    <source>
        <dbReference type="ARBA" id="ARBA00023136"/>
    </source>
</evidence>
<dbReference type="InterPro" id="IPR036259">
    <property type="entry name" value="MFS_trans_sf"/>
</dbReference>
<evidence type="ECO:0000313" key="10">
    <source>
        <dbReference type="EMBL" id="OKL64577.1"/>
    </source>
</evidence>
<dbReference type="GO" id="GO:0016020">
    <property type="term" value="C:membrane"/>
    <property type="evidence" value="ECO:0007669"/>
    <property type="project" value="UniProtKB-SubCell"/>
</dbReference>
<keyword evidence="6 8" id="KW-0472">Membrane</keyword>
<feature type="transmembrane region" description="Helical" evidence="8">
    <location>
        <begin position="91"/>
        <end position="110"/>
    </location>
</feature>
<dbReference type="PANTHER" id="PTHR48022:SF31">
    <property type="entry name" value="HEXOSE TRANSPORTER"/>
    <property type="match status" value="1"/>
</dbReference>
<dbReference type="InterPro" id="IPR005828">
    <property type="entry name" value="MFS_sugar_transport-like"/>
</dbReference>
<evidence type="ECO:0000313" key="11">
    <source>
        <dbReference type="Proteomes" id="UP000214365"/>
    </source>
</evidence>
<evidence type="ECO:0000256" key="2">
    <source>
        <dbReference type="ARBA" id="ARBA00010992"/>
    </source>
</evidence>
<dbReference type="GeneID" id="31000344"/>
<comment type="similarity">
    <text evidence="2">Belongs to the major facilitator superfamily. Sugar transporter (TC 2.A.1.1) family.</text>
</comment>
<evidence type="ECO:0000256" key="8">
    <source>
        <dbReference type="SAM" id="Phobius"/>
    </source>
</evidence>
<protein>
    <recommendedName>
        <fullName evidence="9">Major facilitator superfamily (MFS) profile domain-containing protein</fullName>
    </recommendedName>
</protein>
<dbReference type="EMBL" id="LFMY01000001">
    <property type="protein sequence ID" value="OKL64577.1"/>
    <property type="molecule type" value="Genomic_DNA"/>
</dbReference>
<feature type="transmembrane region" description="Helical" evidence="8">
    <location>
        <begin position="392"/>
        <end position="414"/>
    </location>
</feature>
<dbReference type="PROSITE" id="PS50850">
    <property type="entry name" value="MFS"/>
    <property type="match status" value="1"/>
</dbReference>
<accession>A0A225BEV0</accession>
<dbReference type="GO" id="GO:0005351">
    <property type="term" value="F:carbohydrate:proton symporter activity"/>
    <property type="evidence" value="ECO:0007669"/>
    <property type="project" value="TreeGrafter"/>
</dbReference>
<evidence type="ECO:0000256" key="3">
    <source>
        <dbReference type="ARBA" id="ARBA00022448"/>
    </source>
</evidence>
<dbReference type="SUPFAM" id="SSF103473">
    <property type="entry name" value="MFS general substrate transporter"/>
    <property type="match status" value="1"/>
</dbReference>
<dbReference type="FunFam" id="1.20.1250.20:FF:000134">
    <property type="entry name" value="MFS sugar transporter protein"/>
    <property type="match status" value="1"/>
</dbReference>
<dbReference type="Proteomes" id="UP000214365">
    <property type="component" value="Unassembled WGS sequence"/>
</dbReference>